<protein>
    <recommendedName>
        <fullName evidence="8">Gustatory receptor</fullName>
    </recommendedName>
</protein>
<comment type="caution">
    <text evidence="8">Lacks conserved residue(s) required for the propagation of feature annotation.</text>
</comment>
<reference evidence="10 11" key="1">
    <citation type="submission" date="2020-04" db="EMBL/GenBank/DDBJ databases">
        <authorList>
            <person name="Alioto T."/>
            <person name="Alioto T."/>
            <person name="Gomez Garrido J."/>
        </authorList>
    </citation>
    <scope>NUCLEOTIDE SEQUENCE [LARGE SCALE GENOMIC DNA]</scope>
</reference>
<dbReference type="GO" id="GO:0046982">
    <property type="term" value="F:protein heterodimerization activity"/>
    <property type="evidence" value="ECO:0007669"/>
    <property type="project" value="InterPro"/>
</dbReference>
<dbReference type="GO" id="GO:0007635">
    <property type="term" value="P:chemosensory behavior"/>
    <property type="evidence" value="ECO:0007669"/>
    <property type="project" value="TreeGrafter"/>
</dbReference>
<dbReference type="EMBL" id="CADEPI010000100">
    <property type="protein sequence ID" value="CAB3374554.1"/>
    <property type="molecule type" value="Genomic_DNA"/>
</dbReference>
<dbReference type="PANTHER" id="PTHR21143">
    <property type="entry name" value="INVERTEBRATE GUSTATORY RECEPTOR"/>
    <property type="match status" value="1"/>
</dbReference>
<feature type="compositionally biased region" description="Basic and acidic residues" evidence="9">
    <location>
        <begin position="17"/>
        <end position="26"/>
    </location>
</feature>
<keyword evidence="3 8" id="KW-0812">Transmembrane</keyword>
<comment type="similarity">
    <text evidence="8">Belongs to the insect chemoreceptor superfamily. Gustatory receptor (GR) family.</text>
</comment>
<dbReference type="Proteomes" id="UP000494165">
    <property type="component" value="Unassembled WGS sequence"/>
</dbReference>
<dbReference type="GO" id="GO:0050909">
    <property type="term" value="P:sensory perception of taste"/>
    <property type="evidence" value="ECO:0007669"/>
    <property type="project" value="InterPro"/>
</dbReference>
<feature type="transmembrane region" description="Helical" evidence="8">
    <location>
        <begin position="294"/>
        <end position="313"/>
    </location>
</feature>
<evidence type="ECO:0000256" key="1">
    <source>
        <dbReference type="ARBA" id="ARBA00004651"/>
    </source>
</evidence>
<dbReference type="AlphaFoldDB" id="A0A8S1D2C1"/>
<dbReference type="Pfam" id="PF08395">
    <property type="entry name" value="7tm_7"/>
    <property type="match status" value="1"/>
</dbReference>
<keyword evidence="4 8" id="KW-1133">Transmembrane helix</keyword>
<name>A0A8S1D2C1_9INSE</name>
<gene>
    <name evidence="10" type="ORF">CLODIP_2_CD06400</name>
</gene>
<feature type="region of interest" description="Disordered" evidence="9">
    <location>
        <begin position="1"/>
        <end position="42"/>
    </location>
</feature>
<feature type="transmembrane region" description="Helical" evidence="8">
    <location>
        <begin position="366"/>
        <end position="387"/>
    </location>
</feature>
<dbReference type="Gene3D" id="1.10.20.10">
    <property type="entry name" value="Histone, subunit A"/>
    <property type="match status" value="1"/>
</dbReference>
<evidence type="ECO:0000313" key="10">
    <source>
        <dbReference type="EMBL" id="CAB3374554.1"/>
    </source>
</evidence>
<dbReference type="GO" id="GO:0030425">
    <property type="term" value="C:dendrite"/>
    <property type="evidence" value="ECO:0007669"/>
    <property type="project" value="TreeGrafter"/>
</dbReference>
<dbReference type="GO" id="GO:0008049">
    <property type="term" value="P:male courtship behavior"/>
    <property type="evidence" value="ECO:0007669"/>
    <property type="project" value="TreeGrafter"/>
</dbReference>
<comment type="function">
    <text evidence="8">Gustatory receptor which mediates acceptance or avoidance behavior, depending on its substrates.</text>
</comment>
<evidence type="ECO:0000256" key="6">
    <source>
        <dbReference type="ARBA" id="ARBA00023170"/>
    </source>
</evidence>
<dbReference type="OrthoDB" id="6366728at2759"/>
<evidence type="ECO:0000256" key="4">
    <source>
        <dbReference type="ARBA" id="ARBA00022989"/>
    </source>
</evidence>
<keyword evidence="5 8" id="KW-0472">Membrane</keyword>
<dbReference type="GO" id="GO:0007165">
    <property type="term" value="P:signal transduction"/>
    <property type="evidence" value="ECO:0007669"/>
    <property type="project" value="UniProtKB-KW"/>
</dbReference>
<dbReference type="GO" id="GO:0030424">
    <property type="term" value="C:axon"/>
    <property type="evidence" value="ECO:0007669"/>
    <property type="project" value="TreeGrafter"/>
</dbReference>
<evidence type="ECO:0000256" key="8">
    <source>
        <dbReference type="RuleBase" id="RU363108"/>
    </source>
</evidence>
<dbReference type="InterPro" id="IPR013604">
    <property type="entry name" value="7TM_chemorcpt"/>
</dbReference>
<evidence type="ECO:0000256" key="5">
    <source>
        <dbReference type="ARBA" id="ARBA00023136"/>
    </source>
</evidence>
<evidence type="ECO:0000256" key="9">
    <source>
        <dbReference type="SAM" id="MobiDB-lite"/>
    </source>
</evidence>
<keyword evidence="2 8" id="KW-1003">Cell membrane</keyword>
<evidence type="ECO:0000256" key="7">
    <source>
        <dbReference type="ARBA" id="ARBA00023224"/>
    </source>
</evidence>
<keyword evidence="11" id="KW-1185">Reference proteome</keyword>
<proteinExistence type="inferred from homology"/>
<keyword evidence="7 8" id="KW-0807">Transducer</keyword>
<feature type="transmembrane region" description="Helical" evidence="8">
    <location>
        <begin position="484"/>
        <end position="506"/>
    </location>
</feature>
<feature type="transmembrane region" description="Helical" evidence="8">
    <location>
        <begin position="452"/>
        <end position="472"/>
    </location>
</feature>
<accession>A0A8S1D2C1</accession>
<evidence type="ECO:0000256" key="2">
    <source>
        <dbReference type="ARBA" id="ARBA00022475"/>
    </source>
</evidence>
<comment type="caution">
    <text evidence="10">The sequence shown here is derived from an EMBL/GenBank/DDBJ whole genome shotgun (WGS) entry which is preliminary data.</text>
</comment>
<dbReference type="InterPro" id="IPR009072">
    <property type="entry name" value="Histone-fold"/>
</dbReference>
<dbReference type="GO" id="GO:0043025">
    <property type="term" value="C:neuronal cell body"/>
    <property type="evidence" value="ECO:0007669"/>
    <property type="project" value="TreeGrafter"/>
</dbReference>
<evidence type="ECO:0000256" key="3">
    <source>
        <dbReference type="ARBA" id="ARBA00022692"/>
    </source>
</evidence>
<organism evidence="10 11">
    <name type="scientific">Cloeon dipterum</name>
    <dbReference type="NCBI Taxonomy" id="197152"/>
    <lineage>
        <taxon>Eukaryota</taxon>
        <taxon>Metazoa</taxon>
        <taxon>Ecdysozoa</taxon>
        <taxon>Arthropoda</taxon>
        <taxon>Hexapoda</taxon>
        <taxon>Insecta</taxon>
        <taxon>Pterygota</taxon>
        <taxon>Palaeoptera</taxon>
        <taxon>Ephemeroptera</taxon>
        <taxon>Pisciforma</taxon>
        <taxon>Baetidae</taxon>
        <taxon>Cloeon</taxon>
    </lineage>
</organism>
<sequence>MEFSEFSHTRPNIKTSSDLRAEKSKPELGMATNDEKEDEITRKHWGEIDATPIVSNEKSTKSIIEDIFYLNKRPTQLSKENSPSCISKLVLLPDDPSTKKPTFDLDSEIDKNLMSSVKLMEKLSNSGGPNIAGDAAFIIADFSENSELHPKYKRPPQSSASAAVTIDNPEDARLLLRKSISVILMHNEIFQCKRSVLECLVDVAGKFIKNLGVQLSLASSFGAVSNEPILVEEAEIALHNVGIKGIADVVHYYRRNVIHRHLFVEASVNRLLSKEENSGLIVYCTEHSIENLPFMYNILLLILASLYAHFVMMKSNSVKMLNKIALLTTNSKNSKTKKLEGAQYLAIIFIVPLAIINEFSILLYSTPYLCIISAAGHTLCLLIGALLEQQFISCMLGCRNNFSMCNRNLILIKQNQEKQIVTDAARELRDLRKFHLKIVHQFRSVGDTFQGVLLAQIVCSSLAIIFLLYFMVSSALSPDLDDGAWQVTTLINGAAWLILLSLRLVFSSWVTDNSIQEANKCGTLLQKIKSNLPELANNEIEQFSRQILHNKISLSLHGFAELDLSMLHRIAGTATTYLIILIQFQSPSTK</sequence>
<feature type="transmembrane region" description="Helical" evidence="8">
    <location>
        <begin position="341"/>
        <end position="360"/>
    </location>
</feature>
<dbReference type="GO" id="GO:0005886">
    <property type="term" value="C:plasma membrane"/>
    <property type="evidence" value="ECO:0007669"/>
    <property type="project" value="UniProtKB-SubCell"/>
</dbReference>
<keyword evidence="6 8" id="KW-0675">Receptor</keyword>
<dbReference type="PANTHER" id="PTHR21143:SF134">
    <property type="entry name" value="GUSTATORY RECEPTOR"/>
    <property type="match status" value="1"/>
</dbReference>
<comment type="subcellular location">
    <subcellularLocation>
        <location evidence="1 8">Cell membrane</location>
        <topology evidence="1 8">Multi-pass membrane protein</topology>
    </subcellularLocation>
</comment>
<evidence type="ECO:0000313" key="11">
    <source>
        <dbReference type="Proteomes" id="UP000494165"/>
    </source>
</evidence>